<dbReference type="SUPFAM" id="SSF48452">
    <property type="entry name" value="TPR-like"/>
    <property type="match status" value="1"/>
</dbReference>
<keyword evidence="2 4" id="KW-0863">Zinc-finger</keyword>
<dbReference type="InterPro" id="IPR011990">
    <property type="entry name" value="TPR-like_helical_dom_sf"/>
</dbReference>
<dbReference type="GO" id="GO:0008270">
    <property type="term" value="F:zinc ion binding"/>
    <property type="evidence" value="ECO:0007669"/>
    <property type="project" value="UniProtKB-KW"/>
</dbReference>
<dbReference type="Pfam" id="PF01753">
    <property type="entry name" value="zf-MYND"/>
    <property type="match status" value="1"/>
</dbReference>
<feature type="domain" description="MYND-type" evidence="7">
    <location>
        <begin position="415"/>
        <end position="460"/>
    </location>
</feature>
<proteinExistence type="predicted"/>
<evidence type="ECO:0000313" key="9">
    <source>
        <dbReference type="Proteomes" id="UP000274822"/>
    </source>
</evidence>
<dbReference type="InterPro" id="IPR019734">
    <property type="entry name" value="TPR_rpt"/>
</dbReference>
<dbReference type="Gene3D" id="6.10.140.2220">
    <property type="match status" value="1"/>
</dbReference>
<dbReference type="EMBL" id="RBNJ01002223">
    <property type="protein sequence ID" value="RUS32249.1"/>
    <property type="molecule type" value="Genomic_DNA"/>
</dbReference>
<dbReference type="PROSITE" id="PS01360">
    <property type="entry name" value="ZF_MYND_1"/>
    <property type="match status" value="1"/>
</dbReference>
<gene>
    <name evidence="8" type="ORF">BC938DRAFT_475950</name>
</gene>
<dbReference type="SMART" id="SM00028">
    <property type="entry name" value="TPR"/>
    <property type="match status" value="1"/>
</dbReference>
<feature type="coiled-coil region" evidence="5">
    <location>
        <begin position="370"/>
        <end position="399"/>
    </location>
</feature>
<reference evidence="8 9" key="1">
    <citation type="journal article" date="2018" name="New Phytol.">
        <title>Phylogenomics of Endogonaceae and evolution of mycorrhizas within Mucoromycota.</title>
        <authorList>
            <person name="Chang Y."/>
            <person name="Desiro A."/>
            <person name="Na H."/>
            <person name="Sandor L."/>
            <person name="Lipzen A."/>
            <person name="Clum A."/>
            <person name="Barry K."/>
            <person name="Grigoriev I.V."/>
            <person name="Martin F.M."/>
            <person name="Stajich J.E."/>
            <person name="Smith M.E."/>
            <person name="Bonito G."/>
            <person name="Spatafora J.W."/>
        </authorList>
    </citation>
    <scope>NUCLEOTIDE SEQUENCE [LARGE SCALE GENOMIC DNA]</scope>
    <source>
        <strain evidence="8 9">AD002</strain>
    </source>
</reference>
<dbReference type="PROSITE" id="PS50865">
    <property type="entry name" value="ZF_MYND_2"/>
    <property type="match status" value="1"/>
</dbReference>
<sequence length="481" mass="54520">LVTCRQSVSRLIGQIRFSTTRSYTTLTLPCLTLLPPQPSRLFSHTMTESAHVHGPNCDHDHHDHDHEHGQGHDLEESSYQDRFLQGSNRLIAYDLLVASNKVDETNDPDVARYIEAKAEFQKGYDKCRLIPATLDDETLDTHRAEITEAAETMVRAWLIDDKAAPMSERVLILGQQYEKVLLKDVPEEKREGFFVKESLLFSAWILLIGKQYAHCITTLTLALETYADQLPARIYFLRATCHLNLGQLKDGLADLQKAVIRDPNFALPYSVMGSIQMSSSERFNASKNFRAYIEKGHPDTVEYSNALFALSVLTLGPGQKKTQESSELYQRGKEAEKRFEYLYGHTPNLNDIKRNAIVAHEPPEVSARVMAQWNAQMRLQQQQRAQAEKESRIERLIQSGILSSKLPSEKISTSCANCHAEKRKGDPDKALMICSACRSVWYCSRECQKAHYKSAHKRVCEEMRAINGVVVVGKENGKPKK</sequence>
<evidence type="ECO:0000256" key="5">
    <source>
        <dbReference type="SAM" id="Coils"/>
    </source>
</evidence>
<dbReference type="Proteomes" id="UP000274822">
    <property type="component" value="Unassembled WGS sequence"/>
</dbReference>
<feature type="region of interest" description="Disordered" evidence="6">
    <location>
        <begin position="55"/>
        <end position="76"/>
    </location>
</feature>
<evidence type="ECO:0000256" key="6">
    <source>
        <dbReference type="SAM" id="MobiDB-lite"/>
    </source>
</evidence>
<dbReference type="SUPFAM" id="SSF144232">
    <property type="entry name" value="HIT/MYND zinc finger-like"/>
    <property type="match status" value="1"/>
</dbReference>
<keyword evidence="9" id="KW-1185">Reference proteome</keyword>
<feature type="non-terminal residue" evidence="8">
    <location>
        <position position="1"/>
    </location>
</feature>
<accession>A0A433QR55</accession>
<evidence type="ECO:0000256" key="3">
    <source>
        <dbReference type="ARBA" id="ARBA00022833"/>
    </source>
</evidence>
<evidence type="ECO:0000256" key="1">
    <source>
        <dbReference type="ARBA" id="ARBA00022723"/>
    </source>
</evidence>
<evidence type="ECO:0000259" key="7">
    <source>
        <dbReference type="PROSITE" id="PS50865"/>
    </source>
</evidence>
<name>A0A433QR55_9FUNG</name>
<keyword evidence="1" id="KW-0479">Metal-binding</keyword>
<comment type="caution">
    <text evidence="8">The sequence shown here is derived from an EMBL/GenBank/DDBJ whole genome shotgun (WGS) entry which is preliminary data.</text>
</comment>
<keyword evidence="5" id="KW-0175">Coiled coil</keyword>
<organism evidence="8 9">
    <name type="scientific">Jimgerdemannia flammicorona</name>
    <dbReference type="NCBI Taxonomy" id="994334"/>
    <lineage>
        <taxon>Eukaryota</taxon>
        <taxon>Fungi</taxon>
        <taxon>Fungi incertae sedis</taxon>
        <taxon>Mucoromycota</taxon>
        <taxon>Mucoromycotina</taxon>
        <taxon>Endogonomycetes</taxon>
        <taxon>Endogonales</taxon>
        <taxon>Endogonaceae</taxon>
        <taxon>Jimgerdemannia</taxon>
    </lineage>
</organism>
<dbReference type="Gene3D" id="1.25.40.10">
    <property type="entry name" value="Tetratricopeptide repeat domain"/>
    <property type="match status" value="1"/>
</dbReference>
<feature type="compositionally biased region" description="Basic and acidic residues" evidence="6">
    <location>
        <begin position="56"/>
        <end position="75"/>
    </location>
</feature>
<dbReference type="InterPro" id="IPR002893">
    <property type="entry name" value="Znf_MYND"/>
</dbReference>
<protein>
    <recommendedName>
        <fullName evidence="7">MYND-type domain-containing protein</fullName>
    </recommendedName>
</protein>
<keyword evidence="3" id="KW-0862">Zinc</keyword>
<evidence type="ECO:0000256" key="4">
    <source>
        <dbReference type="PROSITE-ProRule" id="PRU00134"/>
    </source>
</evidence>
<evidence type="ECO:0000313" key="8">
    <source>
        <dbReference type="EMBL" id="RUS32249.1"/>
    </source>
</evidence>
<evidence type="ECO:0000256" key="2">
    <source>
        <dbReference type="ARBA" id="ARBA00022771"/>
    </source>
</evidence>
<dbReference type="AlphaFoldDB" id="A0A433QR55"/>